<comment type="subcellular location">
    <subcellularLocation>
        <location evidence="6">Cytoplasm</location>
    </subcellularLocation>
</comment>
<comment type="caution">
    <text evidence="7">The sequence shown here is derived from an EMBL/GenBank/DDBJ whole genome shotgun (WGS) entry which is preliminary data.</text>
</comment>
<dbReference type="InterPro" id="IPR017437">
    <property type="entry name" value="ATP-NAD_kinase_PpnK-typ_C"/>
</dbReference>
<dbReference type="GO" id="GO:0019674">
    <property type="term" value="P:NAD+ metabolic process"/>
    <property type="evidence" value="ECO:0007669"/>
    <property type="project" value="InterPro"/>
</dbReference>
<dbReference type="InterPro" id="IPR017438">
    <property type="entry name" value="ATP-NAD_kinase_N"/>
</dbReference>
<dbReference type="OrthoDB" id="9774737at2"/>
<keyword evidence="4 6" id="KW-0520">NAD</keyword>
<evidence type="ECO:0000256" key="1">
    <source>
        <dbReference type="ARBA" id="ARBA00022679"/>
    </source>
</evidence>
<feature type="binding site" evidence="6">
    <location>
        <position position="213"/>
    </location>
    <ligand>
        <name>NAD(+)</name>
        <dbReference type="ChEBI" id="CHEBI:57540"/>
    </ligand>
</feature>
<dbReference type="Gene3D" id="2.60.200.30">
    <property type="entry name" value="Probable inorganic polyphosphate/atp-NAD kinase, domain 2"/>
    <property type="match status" value="1"/>
</dbReference>
<comment type="function">
    <text evidence="6">Involved in the regulation of the intracellular balance of NAD and NADP, and is a key enzyme in the biosynthesis of NADP. Catalyzes specifically the phosphorylation on 2'-hydroxyl of the adenosine moiety of NAD to yield NADP.</text>
</comment>
<dbReference type="PANTHER" id="PTHR20275">
    <property type="entry name" value="NAD KINASE"/>
    <property type="match status" value="1"/>
</dbReference>
<evidence type="ECO:0000256" key="3">
    <source>
        <dbReference type="ARBA" id="ARBA00022857"/>
    </source>
</evidence>
<dbReference type="Proteomes" id="UP000283387">
    <property type="component" value="Unassembled WGS sequence"/>
</dbReference>
<dbReference type="SUPFAM" id="SSF111331">
    <property type="entry name" value="NAD kinase/diacylglycerol kinase-like"/>
    <property type="match status" value="1"/>
</dbReference>
<dbReference type="GO" id="GO:0051287">
    <property type="term" value="F:NAD binding"/>
    <property type="evidence" value="ECO:0007669"/>
    <property type="project" value="UniProtKB-ARBA"/>
</dbReference>
<evidence type="ECO:0000256" key="4">
    <source>
        <dbReference type="ARBA" id="ARBA00023027"/>
    </source>
</evidence>
<protein>
    <recommendedName>
        <fullName evidence="6">NAD kinase</fullName>
        <ecNumber evidence="6">2.7.1.23</ecNumber>
    </recommendedName>
    <alternativeName>
        <fullName evidence="6">ATP-dependent NAD kinase</fullName>
    </alternativeName>
</protein>
<keyword evidence="6" id="KW-0067">ATP-binding</keyword>
<reference evidence="7 8" key="1">
    <citation type="submission" date="2018-09" db="EMBL/GenBank/DDBJ databases">
        <title>Genomic Encyclopedia of Archaeal and Bacterial Type Strains, Phase II (KMG-II): from individual species to whole genera.</title>
        <authorList>
            <person name="Goeker M."/>
        </authorList>
    </citation>
    <scope>NUCLEOTIDE SEQUENCE [LARGE SCALE GENOMIC DNA]</scope>
    <source>
        <strain evidence="7 8">DSM 27148</strain>
    </source>
</reference>
<evidence type="ECO:0000256" key="5">
    <source>
        <dbReference type="ARBA" id="ARBA00047925"/>
    </source>
</evidence>
<dbReference type="GO" id="GO:0046872">
    <property type="term" value="F:metal ion binding"/>
    <property type="evidence" value="ECO:0007669"/>
    <property type="project" value="UniProtKB-UniRule"/>
</dbReference>
<feature type="binding site" evidence="6">
    <location>
        <begin position="148"/>
        <end position="149"/>
    </location>
    <ligand>
        <name>NAD(+)</name>
        <dbReference type="ChEBI" id="CHEBI:57540"/>
    </ligand>
</feature>
<dbReference type="PANTHER" id="PTHR20275:SF0">
    <property type="entry name" value="NAD KINASE"/>
    <property type="match status" value="1"/>
</dbReference>
<dbReference type="Pfam" id="PF20143">
    <property type="entry name" value="NAD_kinase_C"/>
    <property type="match status" value="1"/>
</dbReference>
<gene>
    <name evidence="6" type="primary">nadK</name>
    <name evidence="7" type="ORF">BC643_0899</name>
</gene>
<dbReference type="GO" id="GO:0003951">
    <property type="term" value="F:NAD+ kinase activity"/>
    <property type="evidence" value="ECO:0007669"/>
    <property type="project" value="UniProtKB-UniRule"/>
</dbReference>
<proteinExistence type="inferred from homology"/>
<dbReference type="Gene3D" id="3.40.50.10330">
    <property type="entry name" value="Probable inorganic polyphosphate/atp-NAD kinase, domain 1"/>
    <property type="match status" value="1"/>
</dbReference>
<dbReference type="AlphaFoldDB" id="A0A419W519"/>
<keyword evidence="6" id="KW-0547">Nucleotide-binding</keyword>
<dbReference type="NCBIfam" id="NF002521">
    <property type="entry name" value="PRK01911.1"/>
    <property type="match status" value="1"/>
</dbReference>
<dbReference type="RefSeq" id="WP_120271957.1">
    <property type="nucleotide sequence ID" value="NZ_RAPN01000001.1"/>
</dbReference>
<evidence type="ECO:0000313" key="8">
    <source>
        <dbReference type="Proteomes" id="UP000283387"/>
    </source>
</evidence>
<feature type="binding site" evidence="6">
    <location>
        <begin position="75"/>
        <end position="76"/>
    </location>
    <ligand>
        <name>NAD(+)</name>
        <dbReference type="ChEBI" id="CHEBI:57540"/>
    </ligand>
</feature>
<accession>A0A419W519</accession>
<comment type="caution">
    <text evidence="6">Lacks conserved residue(s) required for the propagation of feature annotation.</text>
</comment>
<comment type="catalytic activity">
    <reaction evidence="5 6">
        <text>NAD(+) + ATP = ADP + NADP(+) + H(+)</text>
        <dbReference type="Rhea" id="RHEA:18629"/>
        <dbReference type="ChEBI" id="CHEBI:15378"/>
        <dbReference type="ChEBI" id="CHEBI:30616"/>
        <dbReference type="ChEBI" id="CHEBI:57540"/>
        <dbReference type="ChEBI" id="CHEBI:58349"/>
        <dbReference type="ChEBI" id="CHEBI:456216"/>
        <dbReference type="EC" id="2.7.1.23"/>
    </reaction>
</comment>
<name>A0A419W519_9BACT</name>
<dbReference type="InterPro" id="IPR016064">
    <property type="entry name" value="NAD/diacylglycerol_kinase_sf"/>
</dbReference>
<dbReference type="GO" id="GO:0006741">
    <property type="term" value="P:NADP+ biosynthetic process"/>
    <property type="evidence" value="ECO:0007669"/>
    <property type="project" value="UniProtKB-UniRule"/>
</dbReference>
<comment type="cofactor">
    <cofactor evidence="6">
        <name>a divalent metal cation</name>
        <dbReference type="ChEBI" id="CHEBI:60240"/>
    </cofactor>
</comment>
<evidence type="ECO:0000256" key="2">
    <source>
        <dbReference type="ARBA" id="ARBA00022777"/>
    </source>
</evidence>
<dbReference type="EC" id="2.7.1.23" evidence="6"/>
<feature type="active site" description="Proton acceptor" evidence="6">
    <location>
        <position position="75"/>
    </location>
</feature>
<keyword evidence="2 6" id="KW-0418">Kinase</keyword>
<feature type="binding site" evidence="6">
    <location>
        <begin position="189"/>
        <end position="194"/>
    </location>
    <ligand>
        <name>NAD(+)</name>
        <dbReference type="ChEBI" id="CHEBI:57540"/>
    </ligand>
</feature>
<evidence type="ECO:0000256" key="6">
    <source>
        <dbReference type="HAMAP-Rule" id="MF_00361"/>
    </source>
</evidence>
<feature type="binding site" evidence="6">
    <location>
        <position position="178"/>
    </location>
    <ligand>
        <name>NAD(+)</name>
        <dbReference type="ChEBI" id="CHEBI:57540"/>
    </ligand>
</feature>
<keyword evidence="6" id="KW-0963">Cytoplasm</keyword>
<evidence type="ECO:0000313" key="7">
    <source>
        <dbReference type="EMBL" id="RKD90559.1"/>
    </source>
</evidence>
<dbReference type="GO" id="GO:0005524">
    <property type="term" value="F:ATP binding"/>
    <property type="evidence" value="ECO:0007669"/>
    <property type="project" value="UniProtKB-KW"/>
</dbReference>
<dbReference type="Pfam" id="PF01513">
    <property type="entry name" value="NAD_kinase"/>
    <property type="match status" value="1"/>
</dbReference>
<dbReference type="EMBL" id="RAPN01000001">
    <property type="protein sequence ID" value="RKD90559.1"/>
    <property type="molecule type" value="Genomic_DNA"/>
</dbReference>
<organism evidence="7 8">
    <name type="scientific">Mangrovibacterium diazotrophicum</name>
    <dbReference type="NCBI Taxonomy" id="1261403"/>
    <lineage>
        <taxon>Bacteria</taxon>
        <taxon>Pseudomonadati</taxon>
        <taxon>Bacteroidota</taxon>
        <taxon>Bacteroidia</taxon>
        <taxon>Marinilabiliales</taxon>
        <taxon>Prolixibacteraceae</taxon>
        <taxon>Mangrovibacterium</taxon>
    </lineage>
</organism>
<feature type="binding site" evidence="6">
    <location>
        <position position="80"/>
    </location>
    <ligand>
        <name>NAD(+)</name>
        <dbReference type="ChEBI" id="CHEBI:57540"/>
    </ligand>
</feature>
<dbReference type="InterPro" id="IPR002504">
    <property type="entry name" value="NADK"/>
</dbReference>
<comment type="similarity">
    <text evidence="6">Belongs to the NAD kinase family.</text>
</comment>
<keyword evidence="1 6" id="KW-0808">Transferase</keyword>
<dbReference type="GO" id="GO:0005737">
    <property type="term" value="C:cytoplasm"/>
    <property type="evidence" value="ECO:0007669"/>
    <property type="project" value="UniProtKB-SubCell"/>
</dbReference>
<keyword evidence="8" id="KW-1185">Reference proteome</keyword>
<keyword evidence="3 6" id="KW-0521">NADP</keyword>
<sequence>MSVAIFGLSVDSSFMPDMSRLFSLLHSQGEKIYLYQPFFNSIKDRCDKMPEIEGFFTFGYELPESTRFLISIGGDGTLLKSMLTLKNKSLPVIGINTGRLGFLSAVSRNHIDEAIRYLLTEQYDIEERSVLQFDDGVELFGDFNYALNEITVTKMDSSSMINIHTYLNDEYLTTYWADGVIISTPTGSTAYSLSVGGPILTPDSKSFIITPIAPHNLTMRPIVVPDDNKITLMVEGRGQQFLCSLDSRSEAVNFPGKVVVSKANFSVKTVKLPGHGFFSTLRNKLMWGTDRRN</sequence>
<dbReference type="HAMAP" id="MF_00361">
    <property type="entry name" value="NAD_kinase"/>
    <property type="match status" value="1"/>
</dbReference>